<evidence type="ECO:0000313" key="2">
    <source>
        <dbReference type="EMBL" id="PIT88614.1"/>
    </source>
</evidence>
<protein>
    <submittedName>
        <fullName evidence="2">Uncharacterized protein</fullName>
    </submittedName>
</protein>
<keyword evidence="1" id="KW-1133">Transmembrane helix</keyword>
<organism evidence="2 3">
    <name type="scientific">Candidatus Magasanikbacteria bacterium CG10_big_fil_rev_8_21_14_0_10_36_32</name>
    <dbReference type="NCBI Taxonomy" id="1974646"/>
    <lineage>
        <taxon>Bacteria</taxon>
        <taxon>Candidatus Magasanikiibacteriota</taxon>
    </lineage>
</organism>
<gene>
    <name evidence="2" type="ORF">COU29_02465</name>
</gene>
<proteinExistence type="predicted"/>
<evidence type="ECO:0000256" key="1">
    <source>
        <dbReference type="SAM" id="Phobius"/>
    </source>
</evidence>
<reference evidence="3" key="1">
    <citation type="submission" date="2017-09" db="EMBL/GenBank/DDBJ databases">
        <title>Depth-based differentiation of microbial function through sediment-hosted aquifers and enrichment of novel symbionts in the deep terrestrial subsurface.</title>
        <authorList>
            <person name="Probst A.J."/>
            <person name="Ladd B."/>
            <person name="Jarett J.K."/>
            <person name="Geller-Mcgrath D.E."/>
            <person name="Sieber C.M.K."/>
            <person name="Emerson J.B."/>
            <person name="Anantharaman K."/>
            <person name="Thomas B.C."/>
            <person name="Malmstrom R."/>
            <person name="Stieglmeier M."/>
            <person name="Klingl A."/>
            <person name="Woyke T."/>
            <person name="Ryan C.M."/>
            <person name="Banfield J.F."/>
        </authorList>
    </citation>
    <scope>NUCLEOTIDE SEQUENCE [LARGE SCALE GENOMIC DNA]</scope>
</reference>
<feature type="transmembrane region" description="Helical" evidence="1">
    <location>
        <begin position="6"/>
        <end position="25"/>
    </location>
</feature>
<dbReference type="AlphaFoldDB" id="A0A2M6W767"/>
<dbReference type="EMBL" id="PFBV01000003">
    <property type="protein sequence ID" value="PIT88614.1"/>
    <property type="molecule type" value="Genomic_DNA"/>
</dbReference>
<dbReference type="Proteomes" id="UP000231426">
    <property type="component" value="Unassembled WGS sequence"/>
</dbReference>
<keyword evidence="1" id="KW-0472">Membrane</keyword>
<name>A0A2M6W767_9BACT</name>
<keyword evidence="1" id="KW-0812">Transmembrane</keyword>
<comment type="caution">
    <text evidence="2">The sequence shown here is derived from an EMBL/GenBank/DDBJ whole genome shotgun (WGS) entry which is preliminary data.</text>
</comment>
<feature type="transmembrane region" description="Helical" evidence="1">
    <location>
        <begin position="37"/>
        <end position="58"/>
    </location>
</feature>
<sequence>MIAIPLYTFLGLYLLLLGIFTLFFIINIAHLVQTSSLTFVSFVVTFIFFASVTLLIYATMNLLEGTQWQYEVIIFNKEWFVGLFIPRQLM</sequence>
<evidence type="ECO:0000313" key="3">
    <source>
        <dbReference type="Proteomes" id="UP000231426"/>
    </source>
</evidence>
<accession>A0A2M6W767</accession>